<protein>
    <submittedName>
        <fullName evidence="1">Uncharacterized protein</fullName>
    </submittedName>
</protein>
<dbReference type="EMBL" id="BAAATD010000009">
    <property type="protein sequence ID" value="GAA2617473.1"/>
    <property type="molecule type" value="Genomic_DNA"/>
</dbReference>
<dbReference type="Proteomes" id="UP001501509">
    <property type="component" value="Unassembled WGS sequence"/>
</dbReference>
<evidence type="ECO:0000313" key="1">
    <source>
        <dbReference type="EMBL" id="GAA2617473.1"/>
    </source>
</evidence>
<evidence type="ECO:0000313" key="2">
    <source>
        <dbReference type="Proteomes" id="UP001501509"/>
    </source>
</evidence>
<gene>
    <name evidence="1" type="ORF">GCM10010411_60900</name>
</gene>
<comment type="caution">
    <text evidence="1">The sequence shown here is derived from an EMBL/GenBank/DDBJ whole genome shotgun (WGS) entry which is preliminary data.</text>
</comment>
<organism evidence="1 2">
    <name type="scientific">Actinomadura fulvescens</name>
    <dbReference type="NCBI Taxonomy" id="46160"/>
    <lineage>
        <taxon>Bacteria</taxon>
        <taxon>Bacillati</taxon>
        <taxon>Actinomycetota</taxon>
        <taxon>Actinomycetes</taxon>
        <taxon>Streptosporangiales</taxon>
        <taxon>Thermomonosporaceae</taxon>
        <taxon>Actinomadura</taxon>
    </lineage>
</organism>
<dbReference type="RefSeq" id="WP_344545913.1">
    <property type="nucleotide sequence ID" value="NZ_BAAATD010000009.1"/>
</dbReference>
<accession>A0ABP6CEL5</accession>
<keyword evidence="2" id="KW-1185">Reference proteome</keyword>
<reference evidence="2" key="1">
    <citation type="journal article" date="2019" name="Int. J. Syst. Evol. Microbiol.">
        <title>The Global Catalogue of Microorganisms (GCM) 10K type strain sequencing project: providing services to taxonomists for standard genome sequencing and annotation.</title>
        <authorList>
            <consortium name="The Broad Institute Genomics Platform"/>
            <consortium name="The Broad Institute Genome Sequencing Center for Infectious Disease"/>
            <person name="Wu L."/>
            <person name="Ma J."/>
        </authorList>
    </citation>
    <scope>NUCLEOTIDE SEQUENCE [LARGE SCALE GENOMIC DNA]</scope>
    <source>
        <strain evidence="2">JCM 6833</strain>
    </source>
</reference>
<proteinExistence type="predicted"/>
<name>A0ABP6CEL5_9ACTN</name>
<sequence>MTNTRDRWTDHWNGLARFWLARLRAMPVAMVTRFPNSLARRTAEHATDQPRA</sequence>